<feature type="non-terminal residue" evidence="2">
    <location>
        <position position="23"/>
    </location>
</feature>
<name>A0A820HF65_9BILA</name>
<feature type="compositionally biased region" description="Polar residues" evidence="1">
    <location>
        <begin position="11"/>
        <end position="23"/>
    </location>
</feature>
<comment type="caution">
    <text evidence="2">The sequence shown here is derived from an EMBL/GenBank/DDBJ whole genome shotgun (WGS) entry which is preliminary data.</text>
</comment>
<dbReference type="AlphaFoldDB" id="A0A820HF65"/>
<gene>
    <name evidence="2" type="ORF">OTI717_LOCUS41747</name>
</gene>
<proteinExistence type="predicted"/>
<protein>
    <submittedName>
        <fullName evidence="2">Uncharacterized protein</fullName>
    </submittedName>
</protein>
<evidence type="ECO:0000313" key="3">
    <source>
        <dbReference type="Proteomes" id="UP000663823"/>
    </source>
</evidence>
<dbReference type="EMBL" id="CAJOAX010044167">
    <property type="protein sequence ID" value="CAF4291395.1"/>
    <property type="molecule type" value="Genomic_DNA"/>
</dbReference>
<accession>A0A820HF65</accession>
<evidence type="ECO:0000256" key="1">
    <source>
        <dbReference type="SAM" id="MobiDB-lite"/>
    </source>
</evidence>
<reference evidence="2" key="1">
    <citation type="submission" date="2021-02" db="EMBL/GenBank/DDBJ databases">
        <authorList>
            <person name="Nowell W R."/>
        </authorList>
    </citation>
    <scope>NUCLEOTIDE SEQUENCE</scope>
</reference>
<sequence>MPSSKPAKTLAPTTCSLMETATN</sequence>
<dbReference type="Proteomes" id="UP000663823">
    <property type="component" value="Unassembled WGS sequence"/>
</dbReference>
<evidence type="ECO:0000313" key="2">
    <source>
        <dbReference type="EMBL" id="CAF4291395.1"/>
    </source>
</evidence>
<feature type="region of interest" description="Disordered" evidence="1">
    <location>
        <begin position="1"/>
        <end position="23"/>
    </location>
</feature>
<organism evidence="2 3">
    <name type="scientific">Rotaria sordida</name>
    <dbReference type="NCBI Taxonomy" id="392033"/>
    <lineage>
        <taxon>Eukaryota</taxon>
        <taxon>Metazoa</taxon>
        <taxon>Spiralia</taxon>
        <taxon>Gnathifera</taxon>
        <taxon>Rotifera</taxon>
        <taxon>Eurotatoria</taxon>
        <taxon>Bdelloidea</taxon>
        <taxon>Philodinida</taxon>
        <taxon>Philodinidae</taxon>
        <taxon>Rotaria</taxon>
    </lineage>
</organism>